<keyword evidence="2" id="KW-0812">Transmembrane</keyword>
<feature type="transmembrane region" description="Helical" evidence="2">
    <location>
        <begin position="353"/>
        <end position="373"/>
    </location>
</feature>
<keyword evidence="2" id="KW-0472">Membrane</keyword>
<dbReference type="InterPro" id="IPR015943">
    <property type="entry name" value="WD40/YVTN_repeat-like_dom_sf"/>
</dbReference>
<feature type="region of interest" description="Disordered" evidence="1">
    <location>
        <begin position="878"/>
        <end position="904"/>
    </location>
</feature>
<keyword evidence="4" id="KW-1185">Reference proteome</keyword>
<evidence type="ECO:0000313" key="3">
    <source>
        <dbReference type="EMBL" id="KAF9445110.1"/>
    </source>
</evidence>
<feature type="transmembrane region" description="Helical" evidence="2">
    <location>
        <begin position="322"/>
        <end position="341"/>
    </location>
</feature>
<keyword evidence="2" id="KW-1133">Transmembrane helix</keyword>
<dbReference type="Gene3D" id="2.130.10.10">
    <property type="entry name" value="YVTN repeat-like/Quinoprotein amine dehydrogenase"/>
    <property type="match status" value="1"/>
</dbReference>
<reference evidence="3" key="1">
    <citation type="submission" date="2020-11" db="EMBL/GenBank/DDBJ databases">
        <authorList>
            <consortium name="DOE Joint Genome Institute"/>
            <person name="Ahrendt S."/>
            <person name="Riley R."/>
            <person name="Andreopoulos W."/>
            <person name="Labutti K."/>
            <person name="Pangilinan J."/>
            <person name="Ruiz-Duenas F.J."/>
            <person name="Barrasa J.M."/>
            <person name="Sanchez-Garcia M."/>
            <person name="Camarero S."/>
            <person name="Miyauchi S."/>
            <person name="Serrano A."/>
            <person name="Linde D."/>
            <person name="Babiker R."/>
            <person name="Drula E."/>
            <person name="Ayuso-Fernandez I."/>
            <person name="Pacheco R."/>
            <person name="Padilla G."/>
            <person name="Ferreira P."/>
            <person name="Barriuso J."/>
            <person name="Kellner H."/>
            <person name="Castanera R."/>
            <person name="Alfaro M."/>
            <person name="Ramirez L."/>
            <person name="Pisabarro A.G."/>
            <person name="Kuo A."/>
            <person name="Tritt A."/>
            <person name="Lipzen A."/>
            <person name="He G."/>
            <person name="Yan M."/>
            <person name="Ng V."/>
            <person name="Cullen D."/>
            <person name="Martin F."/>
            <person name="Rosso M.-N."/>
            <person name="Henrissat B."/>
            <person name="Hibbett D."/>
            <person name="Martinez A.T."/>
            <person name="Grigoriev I.V."/>
        </authorList>
    </citation>
    <scope>NUCLEOTIDE SEQUENCE</scope>
    <source>
        <strain evidence="3">MF-IS2</strain>
    </source>
</reference>
<feature type="transmembrane region" description="Helical" evidence="2">
    <location>
        <begin position="242"/>
        <end position="263"/>
    </location>
</feature>
<accession>A0A9P5X6R1</accession>
<comment type="caution">
    <text evidence="3">The sequence shown here is derived from an EMBL/GenBank/DDBJ whole genome shotgun (WGS) entry which is preliminary data.</text>
</comment>
<organism evidence="3 4">
    <name type="scientific">Macrolepiota fuliginosa MF-IS2</name>
    <dbReference type="NCBI Taxonomy" id="1400762"/>
    <lineage>
        <taxon>Eukaryota</taxon>
        <taxon>Fungi</taxon>
        <taxon>Dikarya</taxon>
        <taxon>Basidiomycota</taxon>
        <taxon>Agaricomycotina</taxon>
        <taxon>Agaricomycetes</taxon>
        <taxon>Agaricomycetidae</taxon>
        <taxon>Agaricales</taxon>
        <taxon>Agaricineae</taxon>
        <taxon>Agaricaceae</taxon>
        <taxon>Macrolepiota</taxon>
    </lineage>
</organism>
<protein>
    <recommendedName>
        <fullName evidence="5">WD40 repeat-like protein</fullName>
    </recommendedName>
</protein>
<name>A0A9P5X6R1_9AGAR</name>
<feature type="transmembrane region" description="Helical" evidence="2">
    <location>
        <begin position="275"/>
        <end position="297"/>
    </location>
</feature>
<dbReference type="SUPFAM" id="SSF50993">
    <property type="entry name" value="Peptidase/esterase 'gauge' domain"/>
    <property type="match status" value="1"/>
</dbReference>
<evidence type="ECO:0000256" key="2">
    <source>
        <dbReference type="SAM" id="Phobius"/>
    </source>
</evidence>
<evidence type="ECO:0000256" key="1">
    <source>
        <dbReference type="SAM" id="MobiDB-lite"/>
    </source>
</evidence>
<gene>
    <name evidence="3" type="ORF">P691DRAFT_735517</name>
</gene>
<dbReference type="AlphaFoldDB" id="A0A9P5X6R1"/>
<evidence type="ECO:0008006" key="5">
    <source>
        <dbReference type="Google" id="ProtNLM"/>
    </source>
</evidence>
<evidence type="ECO:0000313" key="4">
    <source>
        <dbReference type="Proteomes" id="UP000807342"/>
    </source>
</evidence>
<proteinExistence type="predicted"/>
<dbReference type="EMBL" id="MU151324">
    <property type="protein sequence ID" value="KAF9445110.1"/>
    <property type="molecule type" value="Genomic_DNA"/>
</dbReference>
<dbReference type="OrthoDB" id="972532at2759"/>
<sequence length="904" mass="100463">MTEQQPTSAGGLPTAVALESPRSFDYSYTHDDGIKESFVRFSGKTNDLDKQLGKFANDCLKLGRVAGLLLAIKSAREMLRRTREAFFRNAIALHSELFELARKDCTTKSRDLNAEHYFIPPQYFRDPPPPFDVLPTVLEELAQSFSLLHVRIDEFREFTDEGLLLKSLLLTLERDLMYRASCVRVYSGRLNTPPIQRYVHQFTDELETDFEKMATAFEEFTAVGVSAISHEQQRSSQNLTNILTVATFFSGVTAATLSMSVGTHSQNGTLRVASMLWFTSLVFSVGAALNSLLAMAWKETRSGSRGGKLPLWVTMWIDGSQLLFLGISIVTFSAGLVVYAYSSDQASYTPHVTVAATVVTFCGLIAILIWMIYEICVSPVLRQQADVIKSSGESVHSDVSKISFLSANGISGALSNALFSLGLPKHGNANEDDIEKVEEGGVTVEELPKQEESPPGRLKAKLQENVKNISILGTAMSAFISAGHQYKHNLKAPTSPKNRLRIDTNISSIPVTQLNLPLQPVMTIELARYGTIHDIAYSEDGKQLAVTCAKEMTGQSWTVVYDTESMETVADTWHEGRVVSERLVWSPSGTKLIVKFEHRFDVWDLVAKDLRVVERHHHIKDVKWCGDDAFLVAEHSCVFKMNLTRLMAAYRFEHMHVRSVSLERKNNYLIVITRVSKSPEEFEPASGRSEKRIVIYDMDKQEAVYQVPVLEDIRNIHPITGELDILVTHKDQKAFQMWSLDAGVKGAEITTRLKKRNITPHVNPGDYVGPTSVGGNYNQFIFSATSTGAIDIWRRESGTPHQRFEPQILQDEGVRCFSWRRSSGSTAIFATAGIDSHLLHIWSGEEPVLARTPVALDPVRSFGSKTATNRTRWLHAAQLATEPSSDSSSSRGVDGNSAEGASGT</sequence>
<dbReference type="Proteomes" id="UP000807342">
    <property type="component" value="Unassembled WGS sequence"/>
</dbReference>